<reference evidence="2 3" key="1">
    <citation type="submission" date="2023-04" db="EMBL/GenBank/DDBJ databases">
        <title>Ectobacillus antri isolated from activated sludge.</title>
        <authorList>
            <person name="Yan P."/>
            <person name="Liu X."/>
        </authorList>
    </citation>
    <scope>NUCLEOTIDE SEQUENCE [LARGE SCALE GENOMIC DNA]</scope>
    <source>
        <strain evidence="2 3">C18H</strain>
    </source>
</reference>
<feature type="region of interest" description="Disordered" evidence="1">
    <location>
        <begin position="1"/>
        <end position="50"/>
    </location>
</feature>
<feature type="compositionally biased region" description="Basic and acidic residues" evidence="1">
    <location>
        <begin position="1"/>
        <end position="23"/>
    </location>
</feature>
<proteinExistence type="predicted"/>
<evidence type="ECO:0000313" key="2">
    <source>
        <dbReference type="EMBL" id="MDG5754231.1"/>
    </source>
</evidence>
<sequence>MMSKEQYKDTGKLTNKHYGEAREQSNQSLTQEQVQNTLTEGTIDQQVKRH</sequence>
<name>A0ABT6H4D9_9BACI</name>
<feature type="compositionally biased region" description="Polar residues" evidence="1">
    <location>
        <begin position="24"/>
        <end position="50"/>
    </location>
</feature>
<protein>
    <submittedName>
        <fullName evidence="2">DUF4025 domain-containing protein</fullName>
    </submittedName>
</protein>
<dbReference type="EMBL" id="JARULN010000007">
    <property type="protein sequence ID" value="MDG5754231.1"/>
    <property type="molecule type" value="Genomic_DNA"/>
</dbReference>
<comment type="caution">
    <text evidence="2">The sequence shown here is derived from an EMBL/GenBank/DDBJ whole genome shotgun (WGS) entry which is preliminary data.</text>
</comment>
<organism evidence="2 3">
    <name type="scientific">Ectobacillus antri</name>
    <dbReference type="NCBI Taxonomy" id="2486280"/>
    <lineage>
        <taxon>Bacteria</taxon>
        <taxon>Bacillati</taxon>
        <taxon>Bacillota</taxon>
        <taxon>Bacilli</taxon>
        <taxon>Bacillales</taxon>
        <taxon>Bacillaceae</taxon>
        <taxon>Ectobacillus</taxon>
    </lineage>
</organism>
<evidence type="ECO:0000256" key="1">
    <source>
        <dbReference type="SAM" id="MobiDB-lite"/>
    </source>
</evidence>
<evidence type="ECO:0000313" key="3">
    <source>
        <dbReference type="Proteomes" id="UP001218246"/>
    </source>
</evidence>
<accession>A0ABT6H4D9</accession>
<dbReference type="InterPro" id="IPR025100">
    <property type="entry name" value="DUF4025"/>
</dbReference>
<gene>
    <name evidence="2" type="ORF">P6P90_09640</name>
</gene>
<dbReference type="Proteomes" id="UP001218246">
    <property type="component" value="Unassembled WGS sequence"/>
</dbReference>
<keyword evidence="3" id="KW-1185">Reference proteome</keyword>
<dbReference type="RefSeq" id="WP_124563015.1">
    <property type="nucleotide sequence ID" value="NZ_JARRRY010000004.1"/>
</dbReference>
<dbReference type="Pfam" id="PF13217">
    <property type="entry name" value="DUF4025"/>
    <property type="match status" value="1"/>
</dbReference>